<name>A0AAV0C809_9ASTE</name>
<keyword evidence="2" id="KW-1185">Reference proteome</keyword>
<accession>A0AAV0C809</accession>
<evidence type="ECO:0000313" key="2">
    <source>
        <dbReference type="Proteomes" id="UP001152523"/>
    </source>
</evidence>
<proteinExistence type="predicted"/>
<evidence type="ECO:0000313" key="1">
    <source>
        <dbReference type="EMBL" id="CAH9070562.1"/>
    </source>
</evidence>
<gene>
    <name evidence="1" type="ORF">CEPIT_LOCUS3511</name>
</gene>
<protein>
    <submittedName>
        <fullName evidence="1">Uncharacterized protein</fullName>
    </submittedName>
</protein>
<organism evidence="1 2">
    <name type="scientific">Cuscuta epithymum</name>
    <dbReference type="NCBI Taxonomy" id="186058"/>
    <lineage>
        <taxon>Eukaryota</taxon>
        <taxon>Viridiplantae</taxon>
        <taxon>Streptophyta</taxon>
        <taxon>Embryophyta</taxon>
        <taxon>Tracheophyta</taxon>
        <taxon>Spermatophyta</taxon>
        <taxon>Magnoliopsida</taxon>
        <taxon>eudicotyledons</taxon>
        <taxon>Gunneridae</taxon>
        <taxon>Pentapetalae</taxon>
        <taxon>asterids</taxon>
        <taxon>lamiids</taxon>
        <taxon>Solanales</taxon>
        <taxon>Convolvulaceae</taxon>
        <taxon>Cuscuteae</taxon>
        <taxon>Cuscuta</taxon>
        <taxon>Cuscuta subgen. Cuscuta</taxon>
    </lineage>
</organism>
<sequence>MEIKELDWAFLDLRRSFARIGQSPSELVKVRRNSLKFNREA</sequence>
<dbReference type="AlphaFoldDB" id="A0AAV0C809"/>
<comment type="caution">
    <text evidence="1">The sequence shown here is derived from an EMBL/GenBank/DDBJ whole genome shotgun (WGS) entry which is preliminary data.</text>
</comment>
<reference evidence="1" key="1">
    <citation type="submission" date="2022-07" db="EMBL/GenBank/DDBJ databases">
        <authorList>
            <person name="Macas J."/>
            <person name="Novak P."/>
            <person name="Neumann P."/>
        </authorList>
    </citation>
    <scope>NUCLEOTIDE SEQUENCE</scope>
</reference>
<dbReference type="Proteomes" id="UP001152523">
    <property type="component" value="Unassembled WGS sequence"/>
</dbReference>
<dbReference type="EMBL" id="CAMAPF010000018">
    <property type="protein sequence ID" value="CAH9070562.1"/>
    <property type="molecule type" value="Genomic_DNA"/>
</dbReference>